<dbReference type="Proteomes" id="UP000602198">
    <property type="component" value="Unassembled WGS sequence"/>
</dbReference>
<organism evidence="2 3">
    <name type="scientific">Nocardia acididurans</name>
    <dbReference type="NCBI Taxonomy" id="2802282"/>
    <lineage>
        <taxon>Bacteria</taxon>
        <taxon>Bacillati</taxon>
        <taxon>Actinomycetota</taxon>
        <taxon>Actinomycetes</taxon>
        <taxon>Mycobacteriales</taxon>
        <taxon>Nocardiaceae</taxon>
        <taxon>Nocardia</taxon>
    </lineage>
</organism>
<dbReference type="PANTHER" id="PTHR34109:SF1">
    <property type="entry name" value="VOC DOMAIN-CONTAINING PROTEIN"/>
    <property type="match status" value="1"/>
</dbReference>
<dbReference type="SUPFAM" id="SSF54593">
    <property type="entry name" value="Glyoxalase/Bleomycin resistance protein/Dihydroxybiphenyl dioxygenase"/>
    <property type="match status" value="1"/>
</dbReference>
<dbReference type="InterPro" id="IPR037523">
    <property type="entry name" value="VOC_core"/>
</dbReference>
<evidence type="ECO:0000259" key="1">
    <source>
        <dbReference type="PROSITE" id="PS51819"/>
    </source>
</evidence>
<keyword evidence="3" id="KW-1185">Reference proteome</keyword>
<dbReference type="CDD" id="cd07246">
    <property type="entry name" value="VOC_like"/>
    <property type="match status" value="1"/>
</dbReference>
<dbReference type="PANTHER" id="PTHR34109">
    <property type="entry name" value="BNAUNNG04460D PROTEIN-RELATED"/>
    <property type="match status" value="1"/>
</dbReference>
<reference evidence="2 3" key="1">
    <citation type="submission" date="2021-01" db="EMBL/GenBank/DDBJ databases">
        <title>WGS of actinomycetes isolated from Thailand.</title>
        <authorList>
            <person name="Thawai C."/>
        </authorList>
    </citation>
    <scope>NUCLEOTIDE SEQUENCE [LARGE SCALE GENOMIC DNA]</scope>
    <source>
        <strain evidence="2 3">LPG 2</strain>
    </source>
</reference>
<dbReference type="Gene3D" id="3.30.720.110">
    <property type="match status" value="1"/>
</dbReference>
<dbReference type="EMBL" id="JAERRJ010000010">
    <property type="protein sequence ID" value="MBL1077822.1"/>
    <property type="molecule type" value="Genomic_DNA"/>
</dbReference>
<dbReference type="InterPro" id="IPR029068">
    <property type="entry name" value="Glyas_Bleomycin-R_OHBP_Dase"/>
</dbReference>
<protein>
    <submittedName>
        <fullName evidence="2">VOC family protein</fullName>
    </submittedName>
</protein>
<comment type="caution">
    <text evidence="2">The sequence shown here is derived from an EMBL/GenBank/DDBJ whole genome shotgun (WGS) entry which is preliminary data.</text>
</comment>
<name>A0ABS1MB32_9NOCA</name>
<sequence length="156" mass="16647">MSDVNPIPEGYPAVCPALAVDGAAQAIDFYKHVFGAAERFRMPGPDGKVAHAELQFRDSVIMLGDPAPEMGFLDPKAVGGTPVNLYAYVDDCDAAFAAALTAGAKELQAPATQFYGDRVGVFEDPWGHRWSVSTHVEDVTPEEMDKRMADMQGGAG</sequence>
<accession>A0ABS1MB32</accession>
<dbReference type="InterPro" id="IPR004360">
    <property type="entry name" value="Glyas_Fos-R_dOase_dom"/>
</dbReference>
<feature type="domain" description="VOC" evidence="1">
    <location>
        <begin position="12"/>
        <end position="135"/>
    </location>
</feature>
<dbReference type="PROSITE" id="PS51819">
    <property type="entry name" value="VOC"/>
    <property type="match status" value="1"/>
</dbReference>
<evidence type="ECO:0000313" key="3">
    <source>
        <dbReference type="Proteomes" id="UP000602198"/>
    </source>
</evidence>
<gene>
    <name evidence="2" type="ORF">JK358_25800</name>
</gene>
<proteinExistence type="predicted"/>
<evidence type="ECO:0000313" key="2">
    <source>
        <dbReference type="EMBL" id="MBL1077822.1"/>
    </source>
</evidence>
<dbReference type="Pfam" id="PF00903">
    <property type="entry name" value="Glyoxalase"/>
    <property type="match status" value="1"/>
</dbReference>
<dbReference type="Gene3D" id="3.30.720.120">
    <property type="match status" value="1"/>
</dbReference>
<dbReference type="RefSeq" id="WP_201951837.1">
    <property type="nucleotide sequence ID" value="NZ_JAERRJ010000010.1"/>
</dbReference>